<reference evidence="1 2" key="1">
    <citation type="submission" date="2013-06" db="EMBL/GenBank/DDBJ databases">
        <authorList>
            <person name="Weinstock G."/>
            <person name="Sodergren E."/>
            <person name="Lobos E.A."/>
            <person name="Fulton L."/>
            <person name="Fulton R."/>
            <person name="Courtney L."/>
            <person name="Fronick C."/>
            <person name="O'Laughlin M."/>
            <person name="Godfrey J."/>
            <person name="Wilson R.M."/>
            <person name="Miner T."/>
            <person name="Farmer C."/>
            <person name="Delehaunty K."/>
            <person name="Cordes M."/>
            <person name="Minx P."/>
            <person name="Tomlinson C."/>
            <person name="Chen J."/>
            <person name="Wollam A."/>
            <person name="Pepin K.H."/>
            <person name="Bhonagiri V."/>
            <person name="Zhang X."/>
            <person name="Warren W."/>
            <person name="Mitreva M."/>
            <person name="Mardis E.R."/>
            <person name="Wilson R.K."/>
        </authorList>
    </citation>
    <scope>NUCLEOTIDE SEQUENCE [LARGE SCALE GENOMIC DNA]</scope>
    <source>
        <strain evidence="1 2">W1703</strain>
    </source>
</reference>
<accession>U2KCB7</accession>
<dbReference type="AlphaFoldDB" id="U2KCB7"/>
<dbReference type="HOGENOM" id="CLU_2412010_0_0_9"/>
<organism evidence="1 2">
    <name type="scientific">Streptococcus sobrinus W1703</name>
    <dbReference type="NCBI Taxonomy" id="1227275"/>
    <lineage>
        <taxon>Bacteria</taxon>
        <taxon>Bacillati</taxon>
        <taxon>Bacillota</taxon>
        <taxon>Bacilli</taxon>
        <taxon>Lactobacillales</taxon>
        <taxon>Streptococcaceae</taxon>
        <taxon>Streptococcus</taxon>
    </lineage>
</organism>
<comment type="caution">
    <text evidence="1">The sequence shown here is derived from an EMBL/GenBank/DDBJ whole genome shotgun (WGS) entry which is preliminary data.</text>
</comment>
<evidence type="ECO:0000313" key="2">
    <source>
        <dbReference type="Proteomes" id="UP000016617"/>
    </source>
</evidence>
<evidence type="ECO:0000313" key="1">
    <source>
        <dbReference type="EMBL" id="ERJ74799.1"/>
    </source>
</evidence>
<proteinExistence type="predicted"/>
<sequence>MALFPTATTMVACLNFSLSQISDHYRLNFLTVAKLSKALVLFEKISALSTGLIGKASIAWLISSVAPAGKIPRGAVRSKEDLVQTKIIQTEF</sequence>
<dbReference type="EMBL" id="AWVA01000086">
    <property type="protein sequence ID" value="ERJ74799.1"/>
    <property type="molecule type" value="Genomic_DNA"/>
</dbReference>
<gene>
    <name evidence="1" type="ORF">HMPREF1557_01431</name>
</gene>
<dbReference type="Proteomes" id="UP000016617">
    <property type="component" value="Unassembled WGS sequence"/>
</dbReference>
<name>U2KCB7_9STRE</name>
<protein>
    <submittedName>
        <fullName evidence="1">Uncharacterized protein</fullName>
    </submittedName>
</protein>